<dbReference type="HOGENOM" id="CLU_922060_0_0_1"/>
<dbReference type="AlphaFoldDB" id="G0N488"/>
<dbReference type="Proteomes" id="UP000008068">
    <property type="component" value="Unassembled WGS sequence"/>
</dbReference>
<dbReference type="PROSITE" id="PS51186">
    <property type="entry name" value="GNAT"/>
    <property type="match status" value="1"/>
</dbReference>
<dbReference type="InterPro" id="IPR000182">
    <property type="entry name" value="GNAT_dom"/>
</dbReference>
<keyword evidence="4" id="KW-1185">Reference proteome</keyword>
<dbReference type="InterPro" id="IPR016181">
    <property type="entry name" value="Acyl_CoA_acyltransferase"/>
</dbReference>
<organism evidence="4">
    <name type="scientific">Caenorhabditis brenneri</name>
    <name type="common">Nematode worm</name>
    <dbReference type="NCBI Taxonomy" id="135651"/>
    <lineage>
        <taxon>Eukaryota</taxon>
        <taxon>Metazoa</taxon>
        <taxon>Ecdysozoa</taxon>
        <taxon>Nematoda</taxon>
        <taxon>Chromadorea</taxon>
        <taxon>Rhabditida</taxon>
        <taxon>Rhabditina</taxon>
        <taxon>Rhabditomorpha</taxon>
        <taxon>Rhabditoidea</taxon>
        <taxon>Rhabditidae</taxon>
        <taxon>Peloderinae</taxon>
        <taxon>Caenorhabditis</taxon>
    </lineage>
</organism>
<proteinExistence type="predicted"/>
<sequence length="302" mass="33830">MEDKRFSSESPAPVQFAVDSAIETSATTATEEVRALTEQVHIMDLEQNVCKPNNEKLIQEQSSNNTSNGRLATLEFPIAHVSVLASNSRSVATSASVVDGHNLSVQQSETAELAPPKQESMSSKTRNKNKKMKEKASEENRIYVNPDCYELPSSVVVLKEVNAENIQVLLQVTDQIFCGLYIGKYIKQIQEARRFRCFRLAYLNDVAIGVVTLFPHVNNNTLCIKSFGIIRGYRGNGFADSLMQFVWSVKDAIGAQTVSVDMPIRFYQGIQYFEKRGFVLQAVDTDCESTMLRCPVYRFDSI</sequence>
<evidence type="ECO:0000313" key="4">
    <source>
        <dbReference type="Proteomes" id="UP000008068"/>
    </source>
</evidence>
<dbReference type="EMBL" id="GL379837">
    <property type="protein sequence ID" value="EGT52487.1"/>
    <property type="molecule type" value="Genomic_DNA"/>
</dbReference>
<dbReference type="Pfam" id="PF00583">
    <property type="entry name" value="Acetyltransf_1"/>
    <property type="match status" value="1"/>
</dbReference>
<evidence type="ECO:0000259" key="2">
    <source>
        <dbReference type="PROSITE" id="PS51186"/>
    </source>
</evidence>
<dbReference type="GO" id="GO:0016747">
    <property type="term" value="F:acyltransferase activity, transferring groups other than amino-acyl groups"/>
    <property type="evidence" value="ECO:0007669"/>
    <property type="project" value="InterPro"/>
</dbReference>
<gene>
    <name evidence="3" type="ORF">CAEBREN_06217</name>
</gene>
<name>G0N488_CAEBE</name>
<accession>G0N488</accession>
<dbReference type="InParanoid" id="G0N488"/>
<reference evidence="4" key="1">
    <citation type="submission" date="2011-07" db="EMBL/GenBank/DDBJ databases">
        <authorList>
            <consortium name="Caenorhabditis brenneri Sequencing and Analysis Consortium"/>
            <person name="Wilson R.K."/>
        </authorList>
    </citation>
    <scope>NUCLEOTIDE SEQUENCE [LARGE SCALE GENOMIC DNA]</scope>
    <source>
        <strain evidence="4">PB2801</strain>
    </source>
</reference>
<dbReference type="SUPFAM" id="SSF55729">
    <property type="entry name" value="Acyl-CoA N-acyltransferases (Nat)"/>
    <property type="match status" value="1"/>
</dbReference>
<feature type="region of interest" description="Disordered" evidence="1">
    <location>
        <begin position="106"/>
        <end position="137"/>
    </location>
</feature>
<evidence type="ECO:0000313" key="3">
    <source>
        <dbReference type="EMBL" id="EGT52487.1"/>
    </source>
</evidence>
<feature type="domain" description="N-acetyltransferase" evidence="2">
    <location>
        <begin position="156"/>
        <end position="297"/>
    </location>
</feature>
<protein>
    <recommendedName>
        <fullName evidence="2">N-acetyltransferase domain-containing protein</fullName>
    </recommendedName>
</protein>
<dbReference type="Gene3D" id="3.40.630.30">
    <property type="match status" value="1"/>
</dbReference>
<evidence type="ECO:0000256" key="1">
    <source>
        <dbReference type="SAM" id="MobiDB-lite"/>
    </source>
</evidence>